<comment type="caution">
    <text evidence="2">The sequence shown here is derived from an EMBL/GenBank/DDBJ whole genome shotgun (WGS) entry which is preliminary data.</text>
</comment>
<feature type="domain" description="Winged helix-turn helix" evidence="1">
    <location>
        <begin position="8"/>
        <end position="50"/>
    </location>
</feature>
<dbReference type="EMBL" id="SPMZ01000035">
    <property type="protein sequence ID" value="NMQ19936.1"/>
    <property type="molecule type" value="Genomic_DNA"/>
</dbReference>
<dbReference type="InterPro" id="IPR025959">
    <property type="entry name" value="Winged_HTH_dom"/>
</dbReference>
<evidence type="ECO:0000259" key="1">
    <source>
        <dbReference type="Pfam" id="PF13592"/>
    </source>
</evidence>
<evidence type="ECO:0000313" key="2">
    <source>
        <dbReference type="EMBL" id="NMQ19936.1"/>
    </source>
</evidence>
<dbReference type="Pfam" id="PF13592">
    <property type="entry name" value="HTH_33"/>
    <property type="match status" value="1"/>
</dbReference>
<organism evidence="2 3">
    <name type="scientific">Candidatus Competibacter phosphatis</name>
    <dbReference type="NCBI Taxonomy" id="221280"/>
    <lineage>
        <taxon>Bacteria</taxon>
        <taxon>Pseudomonadati</taxon>
        <taxon>Pseudomonadota</taxon>
        <taxon>Gammaproteobacteria</taxon>
        <taxon>Candidatus Competibacteraceae</taxon>
        <taxon>Candidatus Competibacter</taxon>
    </lineage>
</organism>
<protein>
    <recommendedName>
        <fullName evidence="1">Winged helix-turn helix domain-containing protein</fullName>
    </recommendedName>
</protein>
<gene>
    <name evidence="2" type="ORF">E4P82_12445</name>
</gene>
<sequence>MDKPHYSVEELMDLIERRYDVVYQSKQSYYDILKEAGLSWHRTQAMNPKKRKRVWCC</sequence>
<evidence type="ECO:0000313" key="3">
    <source>
        <dbReference type="Proteomes" id="UP000760480"/>
    </source>
</evidence>
<proteinExistence type="predicted"/>
<keyword evidence="3" id="KW-1185">Reference proteome</keyword>
<name>A0ABX1TMJ1_9GAMM</name>
<accession>A0ABX1TMJ1</accession>
<reference evidence="2 3" key="1">
    <citation type="submission" date="2019-03" db="EMBL/GenBank/DDBJ databases">
        <title>Metabolic reconstructions from genomes of highly enriched 'Candidatus Accumulibacter' and 'Candidatus Competibacter' bioreactor populations.</title>
        <authorList>
            <person name="Annavajhala M.K."/>
            <person name="Welles L."/>
            <person name="Abbas B."/>
            <person name="Sorokin D."/>
            <person name="Park H."/>
            <person name="Van Loosdrecht M."/>
            <person name="Chandran K."/>
        </authorList>
    </citation>
    <scope>NUCLEOTIDE SEQUENCE [LARGE SCALE GENOMIC DNA]</scope>
    <source>
        <strain evidence="2 3">SBR_G</strain>
    </source>
</reference>
<dbReference type="Proteomes" id="UP000760480">
    <property type="component" value="Unassembled WGS sequence"/>
</dbReference>